<keyword evidence="4" id="KW-1185">Reference proteome</keyword>
<evidence type="ECO:0000259" key="2">
    <source>
        <dbReference type="Pfam" id="PF00582"/>
    </source>
</evidence>
<evidence type="ECO:0000313" key="3">
    <source>
        <dbReference type="EMBL" id="MFC6282641.1"/>
    </source>
</evidence>
<organism evidence="3 4">
    <name type="scientific">Polaromonas aquatica</name>
    <dbReference type="NCBI Taxonomy" id="332657"/>
    <lineage>
        <taxon>Bacteria</taxon>
        <taxon>Pseudomonadati</taxon>
        <taxon>Pseudomonadota</taxon>
        <taxon>Betaproteobacteria</taxon>
        <taxon>Burkholderiales</taxon>
        <taxon>Comamonadaceae</taxon>
        <taxon>Polaromonas</taxon>
    </lineage>
</organism>
<dbReference type="CDD" id="cd00293">
    <property type="entry name" value="USP-like"/>
    <property type="match status" value="1"/>
</dbReference>
<name>A0ABW1TY86_9BURK</name>
<dbReference type="Proteomes" id="UP001596270">
    <property type="component" value="Unassembled WGS sequence"/>
</dbReference>
<comment type="similarity">
    <text evidence="1">Belongs to the universal stress protein A family.</text>
</comment>
<gene>
    <name evidence="3" type="ORF">ACFQND_15555</name>
</gene>
<evidence type="ECO:0000256" key="1">
    <source>
        <dbReference type="ARBA" id="ARBA00008791"/>
    </source>
</evidence>
<comment type="caution">
    <text evidence="3">The sequence shown here is derived from an EMBL/GenBank/DDBJ whole genome shotgun (WGS) entry which is preliminary data.</text>
</comment>
<sequence>MYKKILVPIDGSPTSRLGLGEAIKLAAVMGAQLRLLHFVDPFAYVGGFESPAVFITDLLPLLREGGQTILKEGQTLAASKGVQAETVLIDDGVGRLSDLVVSQALGWPADLIVIGTHGRRGVRRVFLGSDAEQILRVAPVPVLLVRGTEEAEAGSKSAA</sequence>
<feature type="domain" description="UspA" evidence="2">
    <location>
        <begin position="1"/>
        <end position="146"/>
    </location>
</feature>
<protein>
    <submittedName>
        <fullName evidence="3">Universal stress protein</fullName>
    </submittedName>
</protein>
<accession>A0ABW1TY86</accession>
<dbReference type="EMBL" id="JBHSRS010000079">
    <property type="protein sequence ID" value="MFC6282641.1"/>
    <property type="molecule type" value="Genomic_DNA"/>
</dbReference>
<proteinExistence type="inferred from homology"/>
<dbReference type="RefSeq" id="WP_371434854.1">
    <property type="nucleotide sequence ID" value="NZ_JBHSRS010000079.1"/>
</dbReference>
<dbReference type="InterPro" id="IPR006016">
    <property type="entry name" value="UspA"/>
</dbReference>
<dbReference type="Pfam" id="PF00582">
    <property type="entry name" value="Usp"/>
    <property type="match status" value="1"/>
</dbReference>
<dbReference type="Gene3D" id="3.40.50.620">
    <property type="entry name" value="HUPs"/>
    <property type="match status" value="1"/>
</dbReference>
<dbReference type="InterPro" id="IPR006015">
    <property type="entry name" value="Universal_stress_UspA"/>
</dbReference>
<evidence type="ECO:0000313" key="4">
    <source>
        <dbReference type="Proteomes" id="UP001596270"/>
    </source>
</evidence>
<dbReference type="InterPro" id="IPR014729">
    <property type="entry name" value="Rossmann-like_a/b/a_fold"/>
</dbReference>
<dbReference type="PRINTS" id="PR01438">
    <property type="entry name" value="UNVRSLSTRESS"/>
</dbReference>
<dbReference type="PANTHER" id="PTHR46268:SF6">
    <property type="entry name" value="UNIVERSAL STRESS PROTEIN UP12"/>
    <property type="match status" value="1"/>
</dbReference>
<dbReference type="SUPFAM" id="SSF52402">
    <property type="entry name" value="Adenine nucleotide alpha hydrolases-like"/>
    <property type="match status" value="1"/>
</dbReference>
<reference evidence="4" key="1">
    <citation type="journal article" date="2019" name="Int. J. Syst. Evol. Microbiol.">
        <title>The Global Catalogue of Microorganisms (GCM) 10K type strain sequencing project: providing services to taxonomists for standard genome sequencing and annotation.</title>
        <authorList>
            <consortium name="The Broad Institute Genomics Platform"/>
            <consortium name="The Broad Institute Genome Sequencing Center for Infectious Disease"/>
            <person name="Wu L."/>
            <person name="Ma J."/>
        </authorList>
    </citation>
    <scope>NUCLEOTIDE SEQUENCE [LARGE SCALE GENOMIC DNA]</scope>
    <source>
        <strain evidence="4">CCUG 39402</strain>
    </source>
</reference>
<dbReference type="PANTHER" id="PTHR46268">
    <property type="entry name" value="STRESS RESPONSE PROTEIN NHAX"/>
    <property type="match status" value="1"/>
</dbReference>